<dbReference type="InterPro" id="IPR000053">
    <property type="entry name" value="Thymidine/pyrmidine_PPase"/>
</dbReference>
<dbReference type="FunFam" id="3.40.1030.10:FF:000003">
    <property type="entry name" value="Pyrimidine-nucleoside phosphorylase"/>
    <property type="match status" value="1"/>
</dbReference>
<dbReference type="PANTHER" id="PTHR10515:SF0">
    <property type="entry name" value="THYMIDINE PHOSPHORYLASE"/>
    <property type="match status" value="1"/>
</dbReference>
<evidence type="ECO:0000256" key="5">
    <source>
        <dbReference type="PIRNR" id="PIRNR000478"/>
    </source>
</evidence>
<dbReference type="Gene3D" id="3.90.1170.30">
    <property type="entry name" value="Pyrimidine nucleoside phosphorylase-like, C-terminal domain"/>
    <property type="match status" value="1"/>
</dbReference>
<dbReference type="SUPFAM" id="SSF52418">
    <property type="entry name" value="Nucleoside phosphorylase/phosphoribosyltransferase catalytic domain"/>
    <property type="match status" value="1"/>
</dbReference>
<dbReference type="SUPFAM" id="SSF47648">
    <property type="entry name" value="Nucleoside phosphorylase/phosphoribosyltransferase N-terminal domain"/>
    <property type="match status" value="1"/>
</dbReference>
<dbReference type="Gene3D" id="3.40.1030.10">
    <property type="entry name" value="Nucleoside phosphorylase/phosphoribosyltransferase catalytic domain"/>
    <property type="match status" value="1"/>
</dbReference>
<evidence type="ECO:0000256" key="2">
    <source>
        <dbReference type="ARBA" id="ARBA00011738"/>
    </source>
</evidence>
<accession>V9KGQ0</accession>
<dbReference type="InterPro" id="IPR036320">
    <property type="entry name" value="Glycosyl_Trfase_fam3_N_dom_sf"/>
</dbReference>
<evidence type="ECO:0000256" key="4">
    <source>
        <dbReference type="ARBA" id="ARBA00022679"/>
    </source>
</evidence>
<dbReference type="InterPro" id="IPR017872">
    <property type="entry name" value="Pyrmidine_PPase_CS"/>
</dbReference>
<dbReference type="PANTHER" id="PTHR10515">
    <property type="entry name" value="THYMIDINE PHOSPHORYLASE"/>
    <property type="match status" value="1"/>
</dbReference>
<feature type="domain" description="Pyrimidine nucleoside phosphorylase C-terminal" evidence="6">
    <location>
        <begin position="356"/>
        <end position="430"/>
    </location>
</feature>
<dbReference type="EC" id="2.4.2.4" evidence="5"/>
<dbReference type="Pfam" id="PF02885">
    <property type="entry name" value="Glycos_trans_3N"/>
    <property type="match status" value="1"/>
</dbReference>
<dbReference type="NCBIfam" id="NF004490">
    <property type="entry name" value="PRK05820.1"/>
    <property type="match status" value="1"/>
</dbReference>
<dbReference type="SMART" id="SM00941">
    <property type="entry name" value="PYNP_C"/>
    <property type="match status" value="1"/>
</dbReference>
<dbReference type="GO" id="GO:0005829">
    <property type="term" value="C:cytosol"/>
    <property type="evidence" value="ECO:0007669"/>
    <property type="project" value="TreeGrafter"/>
</dbReference>
<dbReference type="GO" id="GO:0009032">
    <property type="term" value="F:thymidine phosphorylase activity"/>
    <property type="evidence" value="ECO:0007669"/>
    <property type="project" value="UniProtKB-UniRule"/>
</dbReference>
<dbReference type="NCBIfam" id="TIGR02644">
    <property type="entry name" value="Y_phosphoryl"/>
    <property type="match status" value="1"/>
</dbReference>
<dbReference type="EMBL" id="JW864674">
    <property type="protein sequence ID" value="AFO97191.1"/>
    <property type="molecule type" value="mRNA"/>
</dbReference>
<evidence type="ECO:0000256" key="3">
    <source>
        <dbReference type="ARBA" id="ARBA00022676"/>
    </source>
</evidence>
<evidence type="ECO:0000313" key="7">
    <source>
        <dbReference type="EMBL" id="AFO97191.1"/>
    </source>
</evidence>
<dbReference type="InterPro" id="IPR035902">
    <property type="entry name" value="Nuc_phospho_transferase"/>
</dbReference>
<dbReference type="InterPro" id="IPR013102">
    <property type="entry name" value="PYNP_C"/>
</dbReference>
<proteinExistence type="evidence at transcript level"/>
<keyword evidence="4 5" id="KW-0808">Transferase</keyword>
<comment type="similarity">
    <text evidence="1 5">Belongs to the thymidine/pyrimidine-nucleoside phosphorylase family.</text>
</comment>
<comment type="catalytic activity">
    <reaction evidence="5">
        <text>thymidine + phosphate = 2-deoxy-alpha-D-ribose 1-phosphate + thymine</text>
        <dbReference type="Rhea" id="RHEA:16037"/>
        <dbReference type="ChEBI" id="CHEBI:17748"/>
        <dbReference type="ChEBI" id="CHEBI:17821"/>
        <dbReference type="ChEBI" id="CHEBI:43474"/>
        <dbReference type="ChEBI" id="CHEBI:57259"/>
        <dbReference type="EC" id="2.4.2.4"/>
    </reaction>
</comment>
<comment type="pathway">
    <text evidence="5">Pyrimidine metabolism; dTMP biosynthesis via salvage pathway; dTMP from thymine: step 1/2.</text>
</comment>
<evidence type="ECO:0000259" key="6">
    <source>
        <dbReference type="SMART" id="SM00941"/>
    </source>
</evidence>
<dbReference type="SUPFAM" id="SSF54680">
    <property type="entry name" value="Pyrimidine nucleoside phosphorylase C-terminal domain"/>
    <property type="match status" value="1"/>
</dbReference>
<dbReference type="AlphaFoldDB" id="V9KGQ0"/>
<dbReference type="InterPro" id="IPR000312">
    <property type="entry name" value="Glycosyl_Trfase_fam3"/>
</dbReference>
<evidence type="ECO:0000256" key="1">
    <source>
        <dbReference type="ARBA" id="ARBA00006915"/>
    </source>
</evidence>
<dbReference type="InterPro" id="IPR017459">
    <property type="entry name" value="Glycosyl_Trfase_fam3_N_dom"/>
</dbReference>
<dbReference type="InterPro" id="IPR018090">
    <property type="entry name" value="Pyrmidine_PPas_bac/euk"/>
</dbReference>
<dbReference type="GO" id="GO:0006213">
    <property type="term" value="P:pyrimidine nucleoside metabolic process"/>
    <property type="evidence" value="ECO:0007669"/>
    <property type="project" value="UniProtKB-UniRule"/>
</dbReference>
<dbReference type="Pfam" id="PF07831">
    <property type="entry name" value="PYNP_C"/>
    <property type="match status" value="1"/>
</dbReference>
<keyword evidence="3 5" id="KW-0328">Glycosyltransferase</keyword>
<dbReference type="InterPro" id="IPR036566">
    <property type="entry name" value="PYNP-like_C_sf"/>
</dbReference>
<dbReference type="Pfam" id="PF00591">
    <property type="entry name" value="Glycos_transf_3"/>
    <property type="match status" value="1"/>
</dbReference>
<dbReference type="GO" id="GO:0004645">
    <property type="term" value="F:1,4-alpha-oligoglucan phosphorylase activity"/>
    <property type="evidence" value="ECO:0007669"/>
    <property type="project" value="InterPro"/>
</dbReference>
<dbReference type="PROSITE" id="PS00647">
    <property type="entry name" value="THYMID_PHOSPHORYLASE"/>
    <property type="match status" value="1"/>
</dbReference>
<dbReference type="GO" id="GO:0006206">
    <property type="term" value="P:pyrimidine nucleobase metabolic process"/>
    <property type="evidence" value="ECO:0007669"/>
    <property type="project" value="InterPro"/>
</dbReference>
<dbReference type="PIRSF" id="PIRSF000478">
    <property type="entry name" value="TP_PyNP"/>
    <property type="match status" value="1"/>
</dbReference>
<name>V9KGQ0_CALMI</name>
<dbReference type="Gene3D" id="1.20.970.10">
    <property type="entry name" value="Transferase, Pyrimidine Nucleoside Phosphorylase, Chain C"/>
    <property type="match status" value="1"/>
</dbReference>
<organism evidence="7">
    <name type="scientific">Callorhinchus milii</name>
    <name type="common">Ghost shark</name>
    <dbReference type="NCBI Taxonomy" id="7868"/>
    <lineage>
        <taxon>Eukaryota</taxon>
        <taxon>Metazoa</taxon>
        <taxon>Chordata</taxon>
        <taxon>Craniata</taxon>
        <taxon>Vertebrata</taxon>
        <taxon>Chondrichthyes</taxon>
        <taxon>Holocephali</taxon>
        <taxon>Chimaeriformes</taxon>
        <taxon>Callorhinchidae</taxon>
        <taxon>Callorhinchus</taxon>
    </lineage>
</organism>
<sequence length="452" mass="48247">MLKKADLQLSFPEVIRKKRDQEVLTAEEIHYFVQGVKEKTISDSQIGAVLMAIRLMGMNEDETLSLTREMMSSGKVLQWPEEWQGTMVDKHSTGGVGDKVSLPLAPALAACGCKVPMISGRGLGHTGGTLDKLESIPGFTINLNPEEVLAEVGCCIVGQSASLVPVDRILYAIRDVTGTVDSNALIAASILAKKGAESLSALVLDVKHGAAAIYTDLKKARLFAHTLVKLGERLGVRTVAVLTAMDSPIGRNVGNSLEVIEAVECLRGRGDPDLEELVTYLGGYLLSMCGKARSSQEGAGKIAEVLRDGTALAQFQAMLVAQGVGAENAKRLCQGDQHVLPQARHQQLLRVPTTGTVQGIRALPLAEVVHELGAGRTVPGEAINHSVGIELLCRVGQDVRAGEAWLRVHYETPELSDSQLSRLQGALSISDCPVTISSRVTEVITFNTPSLP</sequence>
<dbReference type="UniPathway" id="UPA00578">
    <property type="reaction ID" value="UER00638"/>
</dbReference>
<comment type="function">
    <text evidence="5">Catalyzes the reversible phosphorolysis of thymidine. The produced molecules are then utilized as carbon and energy sources or in the rescue of pyrimidine bases for nucleotide synthesis.</text>
</comment>
<comment type="subunit">
    <text evidence="2 5">Homodimer.</text>
</comment>
<protein>
    <recommendedName>
        <fullName evidence="5">Thymidine phosphorylase</fullName>
        <shortName evidence="5">TP</shortName>
        <ecNumber evidence="5">2.4.2.4</ecNumber>
    </recommendedName>
    <alternativeName>
        <fullName evidence="5">TdRPase</fullName>
    </alternativeName>
</protein>
<reference evidence="7" key="1">
    <citation type="journal article" date="2014" name="Nature">
        <title>Elephant shark genome provides unique insights into gnathostome evolution.</title>
        <authorList>
            <consortium name="International Elephant Shark Genome Sequencing Consortium"/>
            <person name="Venkatesh B."/>
            <person name="Lee A.P."/>
            <person name="Ravi V."/>
            <person name="Maurya A.K."/>
            <person name="Lian M.M."/>
            <person name="Swann J.B."/>
            <person name="Ohta Y."/>
            <person name="Flajnik M.F."/>
            <person name="Sutoh Y."/>
            <person name="Kasahara M."/>
            <person name="Hoon S."/>
            <person name="Gangu V."/>
            <person name="Roy S.W."/>
            <person name="Irimia M."/>
            <person name="Korzh V."/>
            <person name="Kondrychyn I."/>
            <person name="Lim Z.W."/>
            <person name="Tay B.H."/>
            <person name="Tohari S."/>
            <person name="Kong K.W."/>
            <person name="Ho S."/>
            <person name="Lorente-Galdos B."/>
            <person name="Quilez J."/>
            <person name="Marques-Bonet T."/>
            <person name="Raney B.J."/>
            <person name="Ingham P.W."/>
            <person name="Tay A."/>
            <person name="Hillier L.W."/>
            <person name="Minx P."/>
            <person name="Boehm T."/>
            <person name="Wilson R.K."/>
            <person name="Brenner S."/>
            <person name="Warren W.C."/>
        </authorList>
    </citation>
    <scope>NUCLEOTIDE SEQUENCE</scope>
    <source>
        <tissue evidence="7">Liver</tissue>
    </source>
</reference>